<sequence length="165" mass="17192">MSQPFIGEIQAFAFTYAPRGWAQCNGQMLPINQNQALFSILGVTYGGDGVTTFALPDLRGRVPVHVGNGVTLGQSAGEEAHVLTVNEMPAHIHGVVGSTKPASQVNPAGQLWAVPTASMYGATPTTTMAPSAMGSAGSSQAHANMQPYSVLNYCISISGIFPTRD</sequence>
<proteinExistence type="predicted"/>
<evidence type="ECO:0000259" key="1">
    <source>
        <dbReference type="Pfam" id="PF07484"/>
    </source>
</evidence>
<reference evidence="2 3" key="1">
    <citation type="submission" date="2022-02" db="EMBL/GenBank/DDBJ databases">
        <title>Paenibacillus sp. MBLB1776 Whole Genome Shotgun Sequencing.</title>
        <authorList>
            <person name="Hwang C.Y."/>
            <person name="Cho E.-S."/>
            <person name="Seo M.-J."/>
        </authorList>
    </citation>
    <scope>NUCLEOTIDE SEQUENCE [LARGE SCALE GENOMIC DNA]</scope>
    <source>
        <strain evidence="2 3">MBLB1776</strain>
    </source>
</reference>
<dbReference type="AlphaFoldDB" id="A0AA96LJC3"/>
<gene>
    <name evidence="2" type="ORF">MJA45_09090</name>
</gene>
<name>A0AA96LJC3_9BACL</name>
<dbReference type="RefSeq" id="WP_315606940.1">
    <property type="nucleotide sequence ID" value="NZ_CP130318.1"/>
</dbReference>
<dbReference type="InterPro" id="IPR037053">
    <property type="entry name" value="Phage_tail_collar_dom_sf"/>
</dbReference>
<protein>
    <submittedName>
        <fullName evidence="2">Tail fiber protein</fullName>
    </submittedName>
</protein>
<dbReference type="KEGG" id="paun:MJA45_09090"/>
<dbReference type="Pfam" id="PF07484">
    <property type="entry name" value="Collar"/>
    <property type="match status" value="1"/>
</dbReference>
<dbReference type="Proteomes" id="UP001305702">
    <property type="component" value="Chromosome"/>
</dbReference>
<organism evidence="2 3">
    <name type="scientific">Paenibacillus aurantius</name>
    <dbReference type="NCBI Taxonomy" id="2918900"/>
    <lineage>
        <taxon>Bacteria</taxon>
        <taxon>Bacillati</taxon>
        <taxon>Bacillota</taxon>
        <taxon>Bacilli</taxon>
        <taxon>Bacillales</taxon>
        <taxon>Paenibacillaceae</taxon>
        <taxon>Paenibacillus</taxon>
    </lineage>
</organism>
<dbReference type="EMBL" id="CP130318">
    <property type="protein sequence ID" value="WNQ13160.1"/>
    <property type="molecule type" value="Genomic_DNA"/>
</dbReference>
<dbReference type="Gene3D" id="3.90.1340.10">
    <property type="entry name" value="Phage tail collar domain"/>
    <property type="match status" value="1"/>
</dbReference>
<feature type="domain" description="Phage tail collar" evidence="1">
    <location>
        <begin position="7"/>
        <end position="63"/>
    </location>
</feature>
<accession>A0AA96LJC3</accession>
<evidence type="ECO:0000313" key="2">
    <source>
        <dbReference type="EMBL" id="WNQ13160.1"/>
    </source>
</evidence>
<keyword evidence="3" id="KW-1185">Reference proteome</keyword>
<evidence type="ECO:0000313" key="3">
    <source>
        <dbReference type="Proteomes" id="UP001305702"/>
    </source>
</evidence>
<dbReference type="InterPro" id="IPR011083">
    <property type="entry name" value="Phage_tail_collar_dom"/>
</dbReference>
<dbReference type="SUPFAM" id="SSF88874">
    <property type="entry name" value="Receptor-binding domain of short tail fibre protein gp12"/>
    <property type="match status" value="1"/>
</dbReference>